<dbReference type="GO" id="GO:0003700">
    <property type="term" value="F:DNA-binding transcription factor activity"/>
    <property type="evidence" value="ECO:0007669"/>
    <property type="project" value="TreeGrafter"/>
</dbReference>
<dbReference type="SUPFAM" id="SSF46689">
    <property type="entry name" value="Homeodomain-like"/>
    <property type="match status" value="1"/>
</dbReference>
<dbReference type="EMBL" id="AP017895">
    <property type="protein sequence ID" value="BAV88723.1"/>
    <property type="molecule type" value="Genomic_DNA"/>
</dbReference>
<dbReference type="PANTHER" id="PTHR30055:SF209">
    <property type="entry name" value="POSSIBLE TRANSCRIPTIONAL REGULATORY PROTEIN (PROBABLY TETR-FAMILY)"/>
    <property type="match status" value="1"/>
</dbReference>
<evidence type="ECO:0000313" key="3">
    <source>
        <dbReference type="Proteomes" id="UP000250241"/>
    </source>
</evidence>
<dbReference type="InterPro" id="IPR050109">
    <property type="entry name" value="HTH-type_TetR-like_transc_reg"/>
</dbReference>
<dbReference type="KEGG" id="raj:RA11412_2424"/>
<evidence type="ECO:0000313" key="2">
    <source>
        <dbReference type="EMBL" id="BAV88723.1"/>
    </source>
</evidence>
<accession>A0A2Z5R206</accession>
<name>A0A2Z5R206_9MICC</name>
<dbReference type="PANTHER" id="PTHR30055">
    <property type="entry name" value="HTH-TYPE TRANSCRIPTIONAL REGULATOR RUTR"/>
    <property type="match status" value="1"/>
</dbReference>
<organism evidence="2 3">
    <name type="scientific">Rothia aeria</name>
    <dbReference type="NCBI Taxonomy" id="172042"/>
    <lineage>
        <taxon>Bacteria</taxon>
        <taxon>Bacillati</taxon>
        <taxon>Actinomycetota</taxon>
        <taxon>Actinomycetes</taxon>
        <taxon>Micrococcales</taxon>
        <taxon>Micrococcaceae</taxon>
        <taxon>Rothia</taxon>
    </lineage>
</organism>
<dbReference type="Pfam" id="PF00440">
    <property type="entry name" value="TetR_N"/>
    <property type="match status" value="1"/>
</dbReference>
<reference evidence="2 3" key="1">
    <citation type="submission" date="2016-10" db="EMBL/GenBank/DDBJ databases">
        <title>Genome sequence of Rothia aeria strain JCM11412.</title>
        <authorList>
            <person name="Nambu T."/>
        </authorList>
    </citation>
    <scope>NUCLEOTIDE SEQUENCE [LARGE SCALE GENOMIC DNA]</scope>
    <source>
        <strain evidence="2 3">JCM 11412</strain>
    </source>
</reference>
<dbReference type="PROSITE" id="PS50977">
    <property type="entry name" value="HTH_TETR_2"/>
    <property type="match status" value="1"/>
</dbReference>
<dbReference type="InterPro" id="IPR036271">
    <property type="entry name" value="Tet_transcr_reg_TetR-rel_C_sf"/>
</dbReference>
<protein>
    <submittedName>
        <fullName evidence="2">Transcriptional regulator</fullName>
    </submittedName>
</protein>
<dbReference type="InterPro" id="IPR009057">
    <property type="entry name" value="Homeodomain-like_sf"/>
</dbReference>
<sequence length="200" mass="21832">MIDTVKPLRSDAQRTAAAILQAAERVLRHDPTASLEQIAAAAGVTRTTVHRRFASRQVLIAALQASAIEHFYDAFEAASPETAPPPVALHRLTVNVMRTKSNWGYALGILSEDDPAVITKRRTVLARLEVLFQRAQHDGLIAPDVNLDWAQRMYRAMVDEAVKDLEPAASPQGVADTRANEAELDRLATLILHTLLSGIG</sequence>
<dbReference type="Proteomes" id="UP000250241">
    <property type="component" value="Chromosome"/>
</dbReference>
<proteinExistence type="predicted"/>
<dbReference type="GO" id="GO:0000976">
    <property type="term" value="F:transcription cis-regulatory region binding"/>
    <property type="evidence" value="ECO:0007669"/>
    <property type="project" value="TreeGrafter"/>
</dbReference>
<dbReference type="InterPro" id="IPR001647">
    <property type="entry name" value="HTH_TetR"/>
</dbReference>
<gene>
    <name evidence="2" type="ORF">RA11412_2424</name>
</gene>
<dbReference type="Gene3D" id="1.10.357.10">
    <property type="entry name" value="Tetracycline Repressor, domain 2"/>
    <property type="match status" value="1"/>
</dbReference>
<dbReference type="AlphaFoldDB" id="A0A2Z5R206"/>
<dbReference type="RefSeq" id="WP_128088009.1">
    <property type="nucleotide sequence ID" value="NZ_CBDEQU010000083.1"/>
</dbReference>
<keyword evidence="3" id="KW-1185">Reference proteome</keyword>
<dbReference type="SUPFAM" id="SSF48498">
    <property type="entry name" value="Tetracyclin repressor-like, C-terminal domain"/>
    <property type="match status" value="1"/>
</dbReference>
<keyword evidence="1" id="KW-0238">DNA-binding</keyword>
<evidence type="ECO:0000256" key="1">
    <source>
        <dbReference type="ARBA" id="ARBA00023125"/>
    </source>
</evidence>
<dbReference type="GeneID" id="93862551"/>